<protein>
    <recommendedName>
        <fullName evidence="7">Alanine racemase C-terminal domain-containing protein</fullName>
    </recommendedName>
</protein>
<dbReference type="GO" id="GO:0005829">
    <property type="term" value="C:cytosol"/>
    <property type="evidence" value="ECO:0007669"/>
    <property type="project" value="TreeGrafter"/>
</dbReference>
<proteinExistence type="predicted"/>
<gene>
    <name evidence="8" type="ORF">PBIL07802_LOCUS12897</name>
</gene>
<feature type="binding site" evidence="5">
    <location>
        <position position="431"/>
    </location>
    <ligand>
        <name>substrate</name>
    </ligand>
</feature>
<evidence type="ECO:0000256" key="4">
    <source>
        <dbReference type="PIRSR" id="PIRSR600821-50"/>
    </source>
</evidence>
<dbReference type="Gene3D" id="2.40.37.10">
    <property type="entry name" value="Lyase, Ornithine Decarboxylase, Chain A, domain 1"/>
    <property type="match status" value="1"/>
</dbReference>
<feature type="modified residue" description="N6-(pyridoxal phosphate)lysine" evidence="4">
    <location>
        <position position="92"/>
    </location>
</feature>
<sequence length="530" mass="57195">MGGEKQVGRVAYKSEGVNEEDFASGLHMSVGVVHLPHLLHNKGVLEETSTAAMAKSLLAFRDDGREGEADSNEEVRNKVAASLKAELLAVVKADAYGHGAVRVSSFLSTSGVTDFAVAQVKEGIELRREKAVRVTDSILVFAPPVPSSLPLYHTYSLSAAVSSLFHAKAIVEAAERDHLLLRCHVCFDGGMGRVGARSISEIVAIVQELKSSENKRKKRGGQDGEGWGVVMEGVFSHYPSADDPSCPQTHEQWRRNRRVLEEIEKVYSFPLLHFSNSAGSLLLSPLPFPTSTSFLSSFLPSAGTQQRRVLIRSGISLYGTLGSEEVAVNFPLLPCMQLFSTVTFVKVVNKGTKVSYGGTWVAKRRTGIATIAVGYADGYRRMLSYSSPSADSGGEDEGDSDDERRQRWKREGRAYVGINGHSYAVVGRVCMDAIMVEIPLPADSSVSGGAEGSAADGAVEAERWEEDAAGEGIYTCGEIGGVKVGDRVALFSHDPADACPTLFDFAQLCQTITYEVTCALTNRVERVYRG</sequence>
<dbReference type="GO" id="GO:0030170">
    <property type="term" value="F:pyridoxal phosphate binding"/>
    <property type="evidence" value="ECO:0007669"/>
    <property type="project" value="TreeGrafter"/>
</dbReference>
<dbReference type="InterPro" id="IPR001608">
    <property type="entry name" value="Ala_racemase_N"/>
</dbReference>
<dbReference type="PANTHER" id="PTHR30511">
    <property type="entry name" value="ALANINE RACEMASE"/>
    <property type="match status" value="1"/>
</dbReference>
<comment type="cofactor">
    <cofactor evidence="1 4">
        <name>pyridoxal 5'-phosphate</name>
        <dbReference type="ChEBI" id="CHEBI:597326"/>
    </cofactor>
</comment>
<accession>A0A7S3DBC1</accession>
<feature type="domain" description="Alanine racemase C-terminal" evidence="7">
    <location>
        <begin position="335"/>
        <end position="529"/>
    </location>
</feature>
<dbReference type="InterPro" id="IPR011079">
    <property type="entry name" value="Ala_racemase_C"/>
</dbReference>
<dbReference type="PANTHER" id="PTHR30511:SF0">
    <property type="entry name" value="ALANINE RACEMASE, CATABOLIC-RELATED"/>
    <property type="match status" value="1"/>
</dbReference>
<dbReference type="PRINTS" id="PR00992">
    <property type="entry name" value="ALARACEMASE"/>
</dbReference>
<dbReference type="PROSITE" id="PS00395">
    <property type="entry name" value="ALANINE_RACEMASE"/>
    <property type="match status" value="1"/>
</dbReference>
<dbReference type="GO" id="GO:0030632">
    <property type="term" value="P:D-alanine biosynthetic process"/>
    <property type="evidence" value="ECO:0007669"/>
    <property type="project" value="TreeGrafter"/>
</dbReference>
<dbReference type="InterPro" id="IPR000821">
    <property type="entry name" value="Ala_racemase"/>
</dbReference>
<dbReference type="NCBIfam" id="TIGR00492">
    <property type="entry name" value="alr"/>
    <property type="match status" value="1"/>
</dbReference>
<organism evidence="8">
    <name type="scientific">Palpitomonas bilix</name>
    <dbReference type="NCBI Taxonomy" id="652834"/>
    <lineage>
        <taxon>Eukaryota</taxon>
        <taxon>Eukaryota incertae sedis</taxon>
    </lineage>
</organism>
<dbReference type="SUPFAM" id="SSF50621">
    <property type="entry name" value="Alanine racemase C-terminal domain-like"/>
    <property type="match status" value="2"/>
</dbReference>
<dbReference type="InterPro" id="IPR009006">
    <property type="entry name" value="Ala_racemase/Decarboxylase_C"/>
</dbReference>
<evidence type="ECO:0000256" key="1">
    <source>
        <dbReference type="ARBA" id="ARBA00001933"/>
    </source>
</evidence>
<keyword evidence="2 4" id="KW-0663">Pyridoxal phosphate</keyword>
<evidence type="ECO:0000256" key="3">
    <source>
        <dbReference type="ARBA" id="ARBA00023235"/>
    </source>
</evidence>
<dbReference type="SUPFAM" id="SSF51419">
    <property type="entry name" value="PLP-binding barrel"/>
    <property type="match status" value="1"/>
</dbReference>
<dbReference type="GO" id="GO:0008784">
    <property type="term" value="F:alanine racemase activity"/>
    <property type="evidence" value="ECO:0007669"/>
    <property type="project" value="InterPro"/>
</dbReference>
<evidence type="ECO:0000256" key="6">
    <source>
        <dbReference type="SAM" id="MobiDB-lite"/>
    </source>
</evidence>
<dbReference type="AlphaFoldDB" id="A0A7S3DBC1"/>
<dbReference type="Pfam" id="PF00842">
    <property type="entry name" value="Ala_racemase_C"/>
    <property type="match status" value="2"/>
</dbReference>
<feature type="region of interest" description="Disordered" evidence="6">
    <location>
        <begin position="386"/>
        <end position="406"/>
    </location>
</feature>
<evidence type="ECO:0000256" key="2">
    <source>
        <dbReference type="ARBA" id="ARBA00022898"/>
    </source>
</evidence>
<dbReference type="InterPro" id="IPR020622">
    <property type="entry name" value="Ala_racemase_pyridoxalP-BS"/>
</dbReference>
<dbReference type="EMBL" id="HBIB01019957">
    <property type="protein sequence ID" value="CAE0250692.1"/>
    <property type="molecule type" value="Transcribed_RNA"/>
</dbReference>
<reference evidence="8" key="1">
    <citation type="submission" date="2021-01" db="EMBL/GenBank/DDBJ databases">
        <authorList>
            <person name="Corre E."/>
            <person name="Pelletier E."/>
            <person name="Niang G."/>
            <person name="Scheremetjew M."/>
            <person name="Finn R."/>
            <person name="Kale V."/>
            <person name="Holt S."/>
            <person name="Cochrane G."/>
            <person name="Meng A."/>
            <person name="Brown T."/>
            <person name="Cohen L."/>
        </authorList>
    </citation>
    <scope>NUCLEOTIDE SEQUENCE</scope>
    <source>
        <strain evidence="8">NIES-2562</strain>
    </source>
</reference>
<dbReference type="SMART" id="SM01005">
    <property type="entry name" value="Ala_racemase_C"/>
    <property type="match status" value="1"/>
</dbReference>
<evidence type="ECO:0000313" key="8">
    <source>
        <dbReference type="EMBL" id="CAE0250692.1"/>
    </source>
</evidence>
<name>A0A7S3DBC1_9EUKA</name>
<dbReference type="Pfam" id="PF01168">
    <property type="entry name" value="Ala_racemase_N"/>
    <property type="match status" value="1"/>
</dbReference>
<keyword evidence="3" id="KW-0413">Isomerase</keyword>
<evidence type="ECO:0000256" key="5">
    <source>
        <dbReference type="PIRSR" id="PIRSR600821-52"/>
    </source>
</evidence>
<feature type="binding site" evidence="5">
    <location>
        <position position="193"/>
    </location>
    <ligand>
        <name>substrate</name>
    </ligand>
</feature>
<dbReference type="InterPro" id="IPR029066">
    <property type="entry name" value="PLP-binding_barrel"/>
</dbReference>
<dbReference type="Gene3D" id="3.20.20.10">
    <property type="entry name" value="Alanine racemase"/>
    <property type="match status" value="1"/>
</dbReference>
<dbReference type="CDD" id="cd00430">
    <property type="entry name" value="PLPDE_III_AR"/>
    <property type="match status" value="1"/>
</dbReference>
<evidence type="ECO:0000259" key="7">
    <source>
        <dbReference type="SMART" id="SM01005"/>
    </source>
</evidence>